<evidence type="ECO:0000256" key="3">
    <source>
        <dbReference type="ARBA" id="ARBA00023163"/>
    </source>
</evidence>
<dbReference type="GO" id="GO:0009893">
    <property type="term" value="P:positive regulation of metabolic process"/>
    <property type="evidence" value="ECO:0007669"/>
    <property type="project" value="UniProtKB-ARBA"/>
</dbReference>
<dbReference type="GO" id="GO:0003677">
    <property type="term" value="F:DNA binding"/>
    <property type="evidence" value="ECO:0007669"/>
    <property type="project" value="UniProtKB-KW"/>
</dbReference>
<reference evidence="6" key="1">
    <citation type="submission" date="2019-04" db="EMBL/GenBank/DDBJ databases">
        <title>Friends and foes A comparative genomics studyof 23 Aspergillus species from section Flavi.</title>
        <authorList>
            <consortium name="DOE Joint Genome Institute"/>
            <person name="Kjaerbolling I."/>
            <person name="Vesth T."/>
            <person name="Frisvad J.C."/>
            <person name="Nybo J.L."/>
            <person name="Theobald S."/>
            <person name="Kildgaard S."/>
            <person name="Isbrandt T."/>
            <person name="Kuo A."/>
            <person name="Sato A."/>
            <person name="Lyhne E.K."/>
            <person name="Kogle M.E."/>
            <person name="Wiebenga A."/>
            <person name="Kun R.S."/>
            <person name="Lubbers R.J."/>
            <person name="Makela M.R."/>
            <person name="Barry K."/>
            <person name="Chovatia M."/>
            <person name="Clum A."/>
            <person name="Daum C."/>
            <person name="Haridas S."/>
            <person name="He G."/>
            <person name="LaButti K."/>
            <person name="Lipzen A."/>
            <person name="Mondo S."/>
            <person name="Riley R."/>
            <person name="Salamov A."/>
            <person name="Simmons B.A."/>
            <person name="Magnuson J.K."/>
            <person name="Henrissat B."/>
            <person name="Mortensen U.H."/>
            <person name="Larsen T.O."/>
            <person name="Devries R.P."/>
            <person name="Grigoriev I.V."/>
            <person name="Machida M."/>
            <person name="Baker S.E."/>
            <person name="Andersen M.R."/>
        </authorList>
    </citation>
    <scope>NUCLEOTIDE SEQUENCE [LARGE SCALE GENOMIC DNA]</scope>
    <source>
        <strain evidence="6">IBT 14317</strain>
    </source>
</reference>
<sequence length="356" mass="40187">MVTIIPQDSKKSEASEMPTVRMRRWAPKVKSGCITCKIRKIKCDEEKPSCRRCTSTGRTCDGYGPRAPLLEFWHDHFMPFVLDELKLYFTLADDVFSSVPRLLSKAREGSSLYSACNAVGRAYMMGKSRSAKAVSEGARAYGNALSTLRSAIGDRKECRSDNTLLAIWFLSMFEVFLGASDPSVRADGTPGWKSHNQVLTHLVSLRGSEIFASLNGRRLFTIIFSNVLAHALVPSHDFSDCPTWFIKFHQHCQPSEYPMLRAHIYTYQCARIISRILRLIDVGDVDEILSCSLSILQEINQVEKATYPFSSEEPVTKYEVEPLTAPYTCPDHTYPGYIGIQITHTVFRMRLSHHAL</sequence>
<dbReference type="SUPFAM" id="SSF57701">
    <property type="entry name" value="Zn2/Cys6 DNA-binding domain"/>
    <property type="match status" value="1"/>
</dbReference>
<dbReference type="Proteomes" id="UP000326877">
    <property type="component" value="Unassembled WGS sequence"/>
</dbReference>
<gene>
    <name evidence="6" type="ORF">BDV23DRAFT_150150</name>
</gene>
<dbReference type="AlphaFoldDB" id="A0A5N7CGA8"/>
<dbReference type="OrthoDB" id="4491390at2759"/>
<evidence type="ECO:0000256" key="1">
    <source>
        <dbReference type="ARBA" id="ARBA00023015"/>
    </source>
</evidence>
<dbReference type="PROSITE" id="PS00463">
    <property type="entry name" value="ZN2_CY6_FUNGAL_1"/>
    <property type="match status" value="1"/>
</dbReference>
<evidence type="ECO:0000313" key="6">
    <source>
        <dbReference type="EMBL" id="KAE8392897.1"/>
    </source>
</evidence>
<dbReference type="CDD" id="cd00067">
    <property type="entry name" value="GAL4"/>
    <property type="match status" value="1"/>
</dbReference>
<proteinExistence type="predicted"/>
<dbReference type="PROSITE" id="PS50048">
    <property type="entry name" value="ZN2_CY6_FUNGAL_2"/>
    <property type="match status" value="1"/>
</dbReference>
<dbReference type="InterPro" id="IPR053175">
    <property type="entry name" value="DHMBA_Reg_Transcription_Factor"/>
</dbReference>
<dbReference type="Pfam" id="PF11951">
    <property type="entry name" value="Fungal_trans_2"/>
    <property type="match status" value="1"/>
</dbReference>
<keyword evidence="2" id="KW-0238">DNA-binding</keyword>
<keyword evidence="3" id="KW-0804">Transcription</keyword>
<keyword evidence="1" id="KW-0805">Transcription regulation</keyword>
<dbReference type="InterPro" id="IPR001138">
    <property type="entry name" value="Zn2Cys6_DnaBD"/>
</dbReference>
<dbReference type="Gene3D" id="4.10.240.10">
    <property type="entry name" value="Zn(2)-C6 fungal-type DNA-binding domain"/>
    <property type="match status" value="1"/>
</dbReference>
<dbReference type="Pfam" id="PF00172">
    <property type="entry name" value="Zn_clus"/>
    <property type="match status" value="1"/>
</dbReference>
<dbReference type="GO" id="GO:0000981">
    <property type="term" value="F:DNA-binding transcription factor activity, RNA polymerase II-specific"/>
    <property type="evidence" value="ECO:0007669"/>
    <property type="project" value="InterPro"/>
</dbReference>
<dbReference type="InterPro" id="IPR021858">
    <property type="entry name" value="Fun_TF"/>
</dbReference>
<keyword evidence="4" id="KW-0539">Nucleus</keyword>
<evidence type="ECO:0000256" key="2">
    <source>
        <dbReference type="ARBA" id="ARBA00023125"/>
    </source>
</evidence>
<organism evidence="6">
    <name type="scientific">Petromyces alliaceus</name>
    <name type="common">Aspergillus alliaceus</name>
    <dbReference type="NCBI Taxonomy" id="209559"/>
    <lineage>
        <taxon>Eukaryota</taxon>
        <taxon>Fungi</taxon>
        <taxon>Dikarya</taxon>
        <taxon>Ascomycota</taxon>
        <taxon>Pezizomycotina</taxon>
        <taxon>Eurotiomycetes</taxon>
        <taxon>Eurotiomycetidae</taxon>
        <taxon>Eurotiales</taxon>
        <taxon>Aspergillaceae</taxon>
        <taxon>Aspergillus</taxon>
        <taxon>Aspergillus subgen. Circumdati</taxon>
    </lineage>
</organism>
<dbReference type="InterPro" id="IPR036864">
    <property type="entry name" value="Zn2-C6_fun-type_DNA-bd_sf"/>
</dbReference>
<dbReference type="PANTHER" id="PTHR38791">
    <property type="entry name" value="ZN(II)2CYS6 TRANSCRIPTION FACTOR (EUROFUNG)-RELATED-RELATED"/>
    <property type="match status" value="1"/>
</dbReference>
<dbReference type="SMART" id="SM00066">
    <property type="entry name" value="GAL4"/>
    <property type="match status" value="1"/>
</dbReference>
<accession>A0A5N7CGA8</accession>
<name>A0A5N7CGA8_PETAA</name>
<protein>
    <recommendedName>
        <fullName evidence="5">Zn(2)-C6 fungal-type domain-containing protein</fullName>
    </recommendedName>
</protein>
<feature type="domain" description="Zn(2)-C6 fungal-type" evidence="5">
    <location>
        <begin position="32"/>
        <end position="60"/>
    </location>
</feature>
<dbReference type="GO" id="GO:0008270">
    <property type="term" value="F:zinc ion binding"/>
    <property type="evidence" value="ECO:0007669"/>
    <property type="project" value="InterPro"/>
</dbReference>
<evidence type="ECO:0000256" key="4">
    <source>
        <dbReference type="ARBA" id="ARBA00023242"/>
    </source>
</evidence>
<dbReference type="EMBL" id="ML735233">
    <property type="protein sequence ID" value="KAE8392897.1"/>
    <property type="molecule type" value="Genomic_DNA"/>
</dbReference>
<evidence type="ECO:0000259" key="5">
    <source>
        <dbReference type="PROSITE" id="PS50048"/>
    </source>
</evidence>